<feature type="transmembrane region" description="Helical" evidence="8">
    <location>
        <begin position="370"/>
        <end position="389"/>
    </location>
</feature>
<evidence type="ECO:0000256" key="1">
    <source>
        <dbReference type="ARBA" id="ARBA00004651"/>
    </source>
</evidence>
<dbReference type="PANTHER" id="PTHR43124:SF3">
    <property type="entry name" value="CHLORAMPHENICOL EFFLUX PUMP RV0191"/>
    <property type="match status" value="1"/>
</dbReference>
<comment type="similarity">
    <text evidence="2 8">Belongs to the major facilitator superfamily. Bcr/CmlA family.</text>
</comment>
<keyword evidence="4" id="KW-1003">Cell membrane</keyword>
<feature type="transmembrane region" description="Helical" evidence="8">
    <location>
        <begin position="307"/>
        <end position="326"/>
    </location>
</feature>
<feature type="transmembrane region" description="Helical" evidence="8">
    <location>
        <begin position="338"/>
        <end position="358"/>
    </location>
</feature>
<dbReference type="InterPro" id="IPR036259">
    <property type="entry name" value="MFS_trans_sf"/>
</dbReference>
<feature type="transmembrane region" description="Helical" evidence="8">
    <location>
        <begin position="49"/>
        <end position="69"/>
    </location>
</feature>
<evidence type="ECO:0000259" key="9">
    <source>
        <dbReference type="PROSITE" id="PS50850"/>
    </source>
</evidence>
<protein>
    <recommendedName>
        <fullName evidence="8">Bcr/CflA family efflux transporter</fullName>
    </recommendedName>
</protein>
<keyword evidence="11" id="KW-1185">Reference proteome</keyword>
<feature type="transmembrane region" description="Helical" evidence="8">
    <location>
        <begin position="16"/>
        <end position="37"/>
    </location>
</feature>
<keyword evidence="7 8" id="KW-0472">Membrane</keyword>
<evidence type="ECO:0000256" key="2">
    <source>
        <dbReference type="ARBA" id="ARBA00006236"/>
    </source>
</evidence>
<evidence type="ECO:0000313" key="11">
    <source>
        <dbReference type="Proteomes" id="UP000292445"/>
    </source>
</evidence>
<evidence type="ECO:0000256" key="3">
    <source>
        <dbReference type="ARBA" id="ARBA00022448"/>
    </source>
</evidence>
<feature type="domain" description="Major facilitator superfamily (MFS) profile" evidence="9">
    <location>
        <begin position="15"/>
        <end position="399"/>
    </location>
</feature>
<dbReference type="AlphaFoldDB" id="A0A4Q7NNB2"/>
<evidence type="ECO:0000313" key="10">
    <source>
        <dbReference type="EMBL" id="RZS86416.1"/>
    </source>
</evidence>
<feature type="transmembrane region" description="Helical" evidence="8">
    <location>
        <begin position="106"/>
        <end position="127"/>
    </location>
</feature>
<evidence type="ECO:0000256" key="8">
    <source>
        <dbReference type="RuleBase" id="RU365088"/>
    </source>
</evidence>
<feature type="transmembrane region" description="Helical" evidence="8">
    <location>
        <begin position="282"/>
        <end position="301"/>
    </location>
</feature>
<dbReference type="InterPro" id="IPR004812">
    <property type="entry name" value="Efflux_drug-R_Bcr/CmlA"/>
</dbReference>
<feature type="transmembrane region" description="Helical" evidence="8">
    <location>
        <begin position="139"/>
        <end position="162"/>
    </location>
</feature>
<dbReference type="PROSITE" id="PS50850">
    <property type="entry name" value="MFS"/>
    <property type="match status" value="1"/>
</dbReference>
<keyword evidence="5 8" id="KW-0812">Transmembrane</keyword>
<evidence type="ECO:0000256" key="4">
    <source>
        <dbReference type="ARBA" id="ARBA00022475"/>
    </source>
</evidence>
<evidence type="ECO:0000256" key="7">
    <source>
        <dbReference type="ARBA" id="ARBA00023136"/>
    </source>
</evidence>
<dbReference type="GO" id="GO:0005886">
    <property type="term" value="C:plasma membrane"/>
    <property type="evidence" value="ECO:0007669"/>
    <property type="project" value="UniProtKB-SubCell"/>
</dbReference>
<organism evidence="10 11">
    <name type="scientific">Pigmentiphaga kullae</name>
    <dbReference type="NCBI Taxonomy" id="151784"/>
    <lineage>
        <taxon>Bacteria</taxon>
        <taxon>Pseudomonadati</taxon>
        <taxon>Pseudomonadota</taxon>
        <taxon>Betaproteobacteria</taxon>
        <taxon>Burkholderiales</taxon>
        <taxon>Alcaligenaceae</taxon>
        <taxon>Pigmentiphaga</taxon>
    </lineage>
</organism>
<gene>
    <name evidence="10" type="ORF">EV675_2458</name>
</gene>
<dbReference type="InterPro" id="IPR050189">
    <property type="entry name" value="MFS_Efflux_Transporters"/>
</dbReference>
<dbReference type="PANTHER" id="PTHR43124">
    <property type="entry name" value="PURINE EFFLUX PUMP PBUE"/>
    <property type="match status" value="1"/>
</dbReference>
<dbReference type="EMBL" id="SGXC01000001">
    <property type="protein sequence ID" value="RZS86416.1"/>
    <property type="molecule type" value="Genomic_DNA"/>
</dbReference>
<keyword evidence="8" id="KW-0997">Cell inner membrane</keyword>
<evidence type="ECO:0000256" key="5">
    <source>
        <dbReference type="ARBA" id="ARBA00022692"/>
    </source>
</evidence>
<proteinExistence type="inferred from homology"/>
<dbReference type="Proteomes" id="UP000292445">
    <property type="component" value="Unassembled WGS sequence"/>
</dbReference>
<feature type="transmembrane region" description="Helical" evidence="8">
    <location>
        <begin position="253"/>
        <end position="270"/>
    </location>
</feature>
<dbReference type="Gene3D" id="1.20.1720.10">
    <property type="entry name" value="Multidrug resistance protein D"/>
    <property type="match status" value="1"/>
</dbReference>
<dbReference type="SUPFAM" id="SSF103473">
    <property type="entry name" value="MFS general substrate transporter"/>
    <property type="match status" value="1"/>
</dbReference>
<sequence>MTPAHPPIAPSVRAPLWLLVLVTLSGTMAMHIFMPALPLAGADLGASPAGMQQTITLYVVGLAFGQLIYGPVSDTIGRRPTLLLGLGIYLAASVFALFAPTLEWLLAARLAQALGGAAGITLGRSIVRDISTSERATKDLALLNLLTLVGPGLSPILGSYLADSFGWRAIYVFLVCMATAMVLCAWRLLPETNLNRSPLAFGKIARDYGHLAGNRRFLGFMVGGACSSTALYPYLATAPYIVHGQLGLPISQIGWFAAITIVGASLGSATTRRLVGRLNTELFLYMGAGLSLAMAVVFLGVQAMGWLNVPVLIAITFVLTMGCGMASPAGLSRALSSAPGLTGSAAGLYGFGQMAAGALGTKLVGYGADPAISCAVVQIFLTVMALGAFRIAVGGRRGDGGEAQGRDAP</sequence>
<dbReference type="RefSeq" id="WP_242621394.1">
    <property type="nucleotide sequence ID" value="NZ_SGXC01000001.1"/>
</dbReference>
<name>A0A4Q7NNB2_9BURK</name>
<dbReference type="Pfam" id="PF07690">
    <property type="entry name" value="MFS_1"/>
    <property type="match status" value="1"/>
</dbReference>
<dbReference type="CDD" id="cd17320">
    <property type="entry name" value="MFS_MdfA_MDR_like"/>
    <property type="match status" value="1"/>
</dbReference>
<keyword evidence="3 8" id="KW-0813">Transport</keyword>
<evidence type="ECO:0000256" key="6">
    <source>
        <dbReference type="ARBA" id="ARBA00022989"/>
    </source>
</evidence>
<dbReference type="InterPro" id="IPR020846">
    <property type="entry name" value="MFS_dom"/>
</dbReference>
<keyword evidence="6 8" id="KW-1133">Transmembrane helix</keyword>
<feature type="transmembrane region" description="Helical" evidence="8">
    <location>
        <begin position="168"/>
        <end position="189"/>
    </location>
</feature>
<feature type="transmembrane region" description="Helical" evidence="8">
    <location>
        <begin position="217"/>
        <end position="241"/>
    </location>
</feature>
<reference evidence="10 11" key="1">
    <citation type="submission" date="2019-02" db="EMBL/GenBank/DDBJ databases">
        <title>Genomic Encyclopedia of Type Strains, Phase IV (KMG-IV): sequencing the most valuable type-strain genomes for metagenomic binning, comparative biology and taxonomic classification.</title>
        <authorList>
            <person name="Goeker M."/>
        </authorList>
    </citation>
    <scope>NUCLEOTIDE SEQUENCE [LARGE SCALE GENOMIC DNA]</scope>
    <source>
        <strain evidence="10 11">K24</strain>
    </source>
</reference>
<comment type="subcellular location">
    <subcellularLocation>
        <location evidence="8">Cell inner membrane</location>
        <topology evidence="8">Multi-pass membrane protein</topology>
    </subcellularLocation>
    <subcellularLocation>
        <location evidence="1">Cell membrane</location>
        <topology evidence="1">Multi-pass membrane protein</topology>
    </subcellularLocation>
</comment>
<comment type="caution">
    <text evidence="10">The sequence shown here is derived from an EMBL/GenBank/DDBJ whole genome shotgun (WGS) entry which is preliminary data.</text>
</comment>
<dbReference type="NCBIfam" id="TIGR00710">
    <property type="entry name" value="efflux_Bcr_CflA"/>
    <property type="match status" value="1"/>
</dbReference>
<dbReference type="InterPro" id="IPR011701">
    <property type="entry name" value="MFS"/>
</dbReference>
<dbReference type="GO" id="GO:0042910">
    <property type="term" value="F:xenobiotic transmembrane transporter activity"/>
    <property type="evidence" value="ECO:0007669"/>
    <property type="project" value="InterPro"/>
</dbReference>
<feature type="transmembrane region" description="Helical" evidence="8">
    <location>
        <begin position="81"/>
        <end position="100"/>
    </location>
</feature>
<accession>A0A4Q7NNB2</accession>
<dbReference type="GO" id="GO:1990961">
    <property type="term" value="P:xenobiotic detoxification by transmembrane export across the plasma membrane"/>
    <property type="evidence" value="ECO:0007669"/>
    <property type="project" value="InterPro"/>
</dbReference>